<evidence type="ECO:0008006" key="11">
    <source>
        <dbReference type="Google" id="ProtNLM"/>
    </source>
</evidence>
<dbReference type="InterPro" id="IPR017441">
    <property type="entry name" value="Protein_kinase_ATP_BS"/>
</dbReference>
<dbReference type="PROSITE" id="PS50202">
    <property type="entry name" value="MSP"/>
    <property type="match status" value="1"/>
</dbReference>
<dbReference type="PROSITE" id="PS00107">
    <property type="entry name" value="PROTEIN_KINASE_ATP"/>
    <property type="match status" value="1"/>
</dbReference>
<evidence type="ECO:0000256" key="3">
    <source>
        <dbReference type="ARBA" id="ARBA00022777"/>
    </source>
</evidence>
<dbReference type="PANTHER" id="PTHR45707">
    <property type="entry name" value="C2 CALCIUM/LIPID-BINDING PLANT PHOSPHORIBOSYLTRANSFERASE FAMILY PROTEIN"/>
    <property type="match status" value="1"/>
</dbReference>
<feature type="domain" description="Protein kinase" evidence="7">
    <location>
        <begin position="5"/>
        <end position="294"/>
    </location>
</feature>
<keyword evidence="2 5" id="KW-0547">Nucleotide-binding</keyword>
<dbReference type="InterPro" id="IPR000719">
    <property type="entry name" value="Prot_kinase_dom"/>
</dbReference>
<comment type="caution">
    <text evidence="9">The sequence shown here is derived from an EMBL/GenBank/DDBJ whole genome shotgun (WGS) entry which is preliminary data.</text>
</comment>
<dbReference type="Gene3D" id="1.10.510.10">
    <property type="entry name" value="Transferase(Phosphotransferase) domain 1"/>
    <property type="match status" value="1"/>
</dbReference>
<dbReference type="InterPro" id="IPR008962">
    <property type="entry name" value="PapD-like_sf"/>
</dbReference>
<evidence type="ECO:0000256" key="5">
    <source>
        <dbReference type="PROSITE-ProRule" id="PRU10141"/>
    </source>
</evidence>
<keyword evidence="1" id="KW-0808">Transferase</keyword>
<keyword evidence="6" id="KW-0723">Serine/threonine-protein kinase</keyword>
<comment type="similarity">
    <text evidence="6">Belongs to the protein kinase superfamily.</text>
</comment>
<dbReference type="Pfam" id="PF00635">
    <property type="entry name" value="Motile_Sperm"/>
    <property type="match status" value="1"/>
</dbReference>
<evidence type="ECO:0000256" key="2">
    <source>
        <dbReference type="ARBA" id="ARBA00022741"/>
    </source>
</evidence>
<feature type="domain" description="MSP" evidence="8">
    <location>
        <begin position="301"/>
        <end position="396"/>
    </location>
</feature>
<dbReference type="InterPro" id="IPR008271">
    <property type="entry name" value="Ser/Thr_kinase_AS"/>
</dbReference>
<dbReference type="SUPFAM" id="SSF49354">
    <property type="entry name" value="PapD-like"/>
    <property type="match status" value="1"/>
</dbReference>
<dbReference type="InterPro" id="IPR013783">
    <property type="entry name" value="Ig-like_fold"/>
</dbReference>
<dbReference type="AlphaFoldDB" id="A0AAV5D2W2"/>
<dbReference type="FunFam" id="3.30.200.20:FF:000465">
    <property type="entry name" value="Cysteine-rich receptor-like protein kinase 6"/>
    <property type="match status" value="1"/>
</dbReference>
<evidence type="ECO:0000256" key="1">
    <source>
        <dbReference type="ARBA" id="ARBA00022679"/>
    </source>
</evidence>
<accession>A0AAV5D2W2</accession>
<dbReference type="SUPFAM" id="SSF56112">
    <property type="entry name" value="Protein kinase-like (PK-like)"/>
    <property type="match status" value="1"/>
</dbReference>
<dbReference type="Gene3D" id="3.30.200.20">
    <property type="entry name" value="Phosphorylase Kinase, domain 1"/>
    <property type="match status" value="1"/>
</dbReference>
<dbReference type="EMBL" id="BQKI01000011">
    <property type="protein sequence ID" value="GJN04605.1"/>
    <property type="molecule type" value="Genomic_DNA"/>
</dbReference>
<name>A0AAV5D2W2_ELECO</name>
<evidence type="ECO:0000256" key="6">
    <source>
        <dbReference type="RuleBase" id="RU000304"/>
    </source>
</evidence>
<dbReference type="SMART" id="SM00220">
    <property type="entry name" value="S_TKc"/>
    <property type="match status" value="1"/>
</dbReference>
<sequence>MTNGFSKEQKVGSGGYGEVYKGVRKNGEEIAIKKLYEMPGLNDDNFQNELENLVSLKHPNIVQFVGYCYEIRHEYIEHKGKLVLAQQIDRALCFEYLPNGSLQKHLDDEYNGLDWHTRYKIIKGTCKGLEYLHEGLAHPIYHLDLKPDNILLDKYMVPKISDFGLSRIFGEEQTCIVNTSMGTIGYLPPEYIQRHVISKKFDIFSLGVVIIKIMAGSTGYSKFLKWLPKSLLTLVHGNWMNRLQAESMHLSGLYGNQVKTCIEIAVQCMEEDRHKRPSIGDIIRQLDDTERPLIQKLSTQLLDIYPSQLLFPFEPNKLIPCLLYLTNTTDDCVTFELEPNHPERYLDGECLWGSIPPRSTYTLIVTAKEQQEPPQEIDKFVIKSIIQSNDSKNSMR</sequence>
<feature type="binding site" evidence="5">
    <location>
        <position position="34"/>
    </location>
    <ligand>
        <name>ATP</name>
        <dbReference type="ChEBI" id="CHEBI:30616"/>
    </ligand>
</feature>
<proteinExistence type="inferred from homology"/>
<reference evidence="9" key="1">
    <citation type="journal article" date="2018" name="DNA Res.">
        <title>Multiple hybrid de novo genome assembly of finger millet, an orphan allotetraploid crop.</title>
        <authorList>
            <person name="Hatakeyama M."/>
            <person name="Aluri S."/>
            <person name="Balachadran M.T."/>
            <person name="Sivarajan S.R."/>
            <person name="Patrignani A."/>
            <person name="Gruter S."/>
            <person name="Poveda L."/>
            <person name="Shimizu-Inatsugi R."/>
            <person name="Baeten J."/>
            <person name="Francoijs K.J."/>
            <person name="Nataraja K.N."/>
            <person name="Reddy Y.A.N."/>
            <person name="Phadnis S."/>
            <person name="Ravikumar R.L."/>
            <person name="Schlapbach R."/>
            <person name="Sreeman S.M."/>
            <person name="Shimizu K.K."/>
        </authorList>
    </citation>
    <scope>NUCLEOTIDE SEQUENCE</scope>
</reference>
<dbReference type="Pfam" id="PF00069">
    <property type="entry name" value="Pkinase"/>
    <property type="match status" value="1"/>
</dbReference>
<evidence type="ECO:0000256" key="4">
    <source>
        <dbReference type="ARBA" id="ARBA00022840"/>
    </source>
</evidence>
<gene>
    <name evidence="9" type="primary">ga22168</name>
    <name evidence="9" type="ORF">PR202_ga22168</name>
</gene>
<dbReference type="PROSITE" id="PS00108">
    <property type="entry name" value="PROTEIN_KINASE_ST"/>
    <property type="match status" value="1"/>
</dbReference>
<dbReference type="PANTHER" id="PTHR45707:SF56">
    <property type="entry name" value="OS11G0608700 PROTEIN"/>
    <property type="match status" value="1"/>
</dbReference>
<keyword evidence="10" id="KW-1185">Reference proteome</keyword>
<keyword evidence="4 5" id="KW-0067">ATP-binding</keyword>
<dbReference type="InterPro" id="IPR000535">
    <property type="entry name" value="MSP_dom"/>
</dbReference>
<evidence type="ECO:0000259" key="7">
    <source>
        <dbReference type="PROSITE" id="PS50011"/>
    </source>
</evidence>
<evidence type="ECO:0000259" key="8">
    <source>
        <dbReference type="PROSITE" id="PS50202"/>
    </source>
</evidence>
<dbReference type="Proteomes" id="UP001054889">
    <property type="component" value="Unassembled WGS sequence"/>
</dbReference>
<dbReference type="Gene3D" id="2.60.40.10">
    <property type="entry name" value="Immunoglobulins"/>
    <property type="match status" value="1"/>
</dbReference>
<dbReference type="GO" id="GO:0005524">
    <property type="term" value="F:ATP binding"/>
    <property type="evidence" value="ECO:0007669"/>
    <property type="project" value="UniProtKB-UniRule"/>
</dbReference>
<protein>
    <recommendedName>
        <fullName evidence="11">Protein kinase domain-containing protein</fullName>
    </recommendedName>
</protein>
<dbReference type="InterPro" id="IPR011009">
    <property type="entry name" value="Kinase-like_dom_sf"/>
</dbReference>
<dbReference type="PROSITE" id="PS50011">
    <property type="entry name" value="PROTEIN_KINASE_DOM"/>
    <property type="match status" value="1"/>
</dbReference>
<reference evidence="9" key="2">
    <citation type="submission" date="2021-12" db="EMBL/GenBank/DDBJ databases">
        <title>Resequencing data analysis of finger millet.</title>
        <authorList>
            <person name="Hatakeyama M."/>
            <person name="Aluri S."/>
            <person name="Balachadran M.T."/>
            <person name="Sivarajan S.R."/>
            <person name="Poveda L."/>
            <person name="Shimizu-Inatsugi R."/>
            <person name="Schlapbach R."/>
            <person name="Sreeman S.M."/>
            <person name="Shimizu K.K."/>
        </authorList>
    </citation>
    <scope>NUCLEOTIDE SEQUENCE</scope>
</reference>
<keyword evidence="3" id="KW-0418">Kinase</keyword>
<evidence type="ECO:0000313" key="10">
    <source>
        <dbReference type="Proteomes" id="UP001054889"/>
    </source>
</evidence>
<evidence type="ECO:0000313" key="9">
    <source>
        <dbReference type="EMBL" id="GJN04605.1"/>
    </source>
</evidence>
<organism evidence="9 10">
    <name type="scientific">Eleusine coracana subsp. coracana</name>
    <dbReference type="NCBI Taxonomy" id="191504"/>
    <lineage>
        <taxon>Eukaryota</taxon>
        <taxon>Viridiplantae</taxon>
        <taxon>Streptophyta</taxon>
        <taxon>Embryophyta</taxon>
        <taxon>Tracheophyta</taxon>
        <taxon>Spermatophyta</taxon>
        <taxon>Magnoliopsida</taxon>
        <taxon>Liliopsida</taxon>
        <taxon>Poales</taxon>
        <taxon>Poaceae</taxon>
        <taxon>PACMAD clade</taxon>
        <taxon>Chloridoideae</taxon>
        <taxon>Cynodonteae</taxon>
        <taxon>Eleusininae</taxon>
        <taxon>Eleusine</taxon>
    </lineage>
</organism>
<dbReference type="GO" id="GO:0004674">
    <property type="term" value="F:protein serine/threonine kinase activity"/>
    <property type="evidence" value="ECO:0007669"/>
    <property type="project" value="UniProtKB-KW"/>
</dbReference>
<dbReference type="FunFam" id="1.10.510.10:FF:000870">
    <property type="entry name" value="OSJNBa0016N04.16-like protein"/>
    <property type="match status" value="1"/>
</dbReference>